<dbReference type="InterPro" id="IPR011990">
    <property type="entry name" value="TPR-like_helical_dom_sf"/>
</dbReference>
<evidence type="ECO:0000256" key="2">
    <source>
        <dbReference type="PROSITE-ProRule" id="PRU00504"/>
    </source>
</evidence>
<dbReference type="CDD" id="cd05819">
    <property type="entry name" value="NHL"/>
    <property type="match status" value="1"/>
</dbReference>
<organism evidence="5 6">
    <name type="scientific">Cohnella herbarum</name>
    <dbReference type="NCBI Taxonomy" id="2728023"/>
    <lineage>
        <taxon>Bacteria</taxon>
        <taxon>Bacillati</taxon>
        <taxon>Bacillota</taxon>
        <taxon>Bacilli</taxon>
        <taxon>Bacillales</taxon>
        <taxon>Paenibacillaceae</taxon>
        <taxon>Cohnella</taxon>
    </lineage>
</organism>
<dbReference type="SUPFAM" id="SSF101898">
    <property type="entry name" value="NHL repeat"/>
    <property type="match status" value="1"/>
</dbReference>
<dbReference type="SUPFAM" id="SSF48452">
    <property type="entry name" value="TPR-like"/>
    <property type="match status" value="1"/>
</dbReference>
<feature type="chain" id="PRO_5030949816" evidence="4">
    <location>
        <begin position="31"/>
        <end position="489"/>
    </location>
</feature>
<dbReference type="InterPro" id="IPR001258">
    <property type="entry name" value="NHL_repeat"/>
</dbReference>
<evidence type="ECO:0000256" key="3">
    <source>
        <dbReference type="SAM" id="Phobius"/>
    </source>
</evidence>
<sequence>MTTLRRNKAARIATASLLASALFMPGMATAKDPYPGYTYSSLDRPLAAPNAYTPERMLDGAALGTGSLRNPNDLFVRDNRIYLLDSGNNRILMLSEQYRLLTEIKTFRNGDKDDGFNNPQGLFVTEDNHIYVADTDNKRVVHLDGAGRFLQEIHSPKSEILPANFQFAPAKVGVDRAQRVYTVGRGVVEGLIEFDSDGQFSTFMGAPKVRFDPIDLVWKRLSTKAQRDKMVQFVPTEFNNVDMDDSGFLFVTTQTKSSAPIQRLNPTGLNVLRAVDSAPIGDLNHLFGDESMFADIASGLNGSYSALDMTKGRIFTYDEDGRLLYIFGMSGQQVGNFGTPVAIDYMGDKVLVLDRERANITVFKPTLFGAAVNRAVDYQYKGRMDEAKAEWEKTLKLNANYELAYVGIGKSQLRNGDYSAAMRNFKLGSDRDYYSKAFQMERKRLARLYFAPVMSVAVPLLLLLWLGPKAWRRWLKPRLRKEAFHVDRS</sequence>
<protein>
    <submittedName>
        <fullName evidence="5">Gluconolactonase</fullName>
    </submittedName>
</protein>
<feature type="repeat" description="NHL" evidence="2">
    <location>
        <begin position="104"/>
        <end position="146"/>
    </location>
</feature>
<evidence type="ECO:0000313" key="5">
    <source>
        <dbReference type="EMBL" id="QJD87841.1"/>
    </source>
</evidence>
<feature type="transmembrane region" description="Helical" evidence="3">
    <location>
        <begin position="448"/>
        <end position="466"/>
    </location>
</feature>
<keyword evidence="3" id="KW-0472">Membrane</keyword>
<evidence type="ECO:0000313" key="6">
    <source>
        <dbReference type="Proteomes" id="UP000502248"/>
    </source>
</evidence>
<dbReference type="EMBL" id="CP051680">
    <property type="protein sequence ID" value="QJD87841.1"/>
    <property type="molecule type" value="Genomic_DNA"/>
</dbReference>
<name>A0A7Z2VRH2_9BACL</name>
<dbReference type="GO" id="GO:0008270">
    <property type="term" value="F:zinc ion binding"/>
    <property type="evidence" value="ECO:0007669"/>
    <property type="project" value="UniProtKB-KW"/>
</dbReference>
<evidence type="ECO:0000256" key="1">
    <source>
        <dbReference type="ARBA" id="ARBA00022737"/>
    </source>
</evidence>
<dbReference type="PANTHER" id="PTHR24104">
    <property type="entry name" value="E3 UBIQUITIN-PROTEIN LIGASE NHLRC1-RELATED"/>
    <property type="match status" value="1"/>
</dbReference>
<gene>
    <name evidence="5" type="ORF">HH215_34705</name>
</gene>
<keyword evidence="3" id="KW-1133">Transmembrane helix</keyword>
<proteinExistence type="predicted"/>
<reference evidence="5 6" key="1">
    <citation type="submission" date="2020-04" db="EMBL/GenBank/DDBJ databases">
        <title>Genome sequencing of novel species.</title>
        <authorList>
            <person name="Heo J."/>
            <person name="Kim S.-J."/>
            <person name="Kim J.-S."/>
            <person name="Hong S.-B."/>
            <person name="Kwon S.-W."/>
        </authorList>
    </citation>
    <scope>NUCLEOTIDE SEQUENCE [LARGE SCALE GENOMIC DNA]</scope>
    <source>
        <strain evidence="5 6">MFER-1</strain>
    </source>
</reference>
<dbReference type="Gene3D" id="1.25.40.10">
    <property type="entry name" value="Tetratricopeptide repeat domain"/>
    <property type="match status" value="1"/>
</dbReference>
<dbReference type="InterPro" id="IPR011042">
    <property type="entry name" value="6-blade_b-propeller_TolB-like"/>
</dbReference>
<dbReference type="Gene3D" id="2.120.10.30">
    <property type="entry name" value="TolB, C-terminal domain"/>
    <property type="match status" value="1"/>
</dbReference>
<dbReference type="KEGG" id="cheb:HH215_34705"/>
<dbReference type="Pfam" id="PF01436">
    <property type="entry name" value="NHL"/>
    <property type="match status" value="1"/>
</dbReference>
<accession>A0A7Z2VRH2</accession>
<dbReference type="PANTHER" id="PTHR24104:SF25">
    <property type="entry name" value="PROTEIN LIN-41"/>
    <property type="match status" value="1"/>
</dbReference>
<dbReference type="PROSITE" id="PS51125">
    <property type="entry name" value="NHL"/>
    <property type="match status" value="1"/>
</dbReference>
<dbReference type="RefSeq" id="WP_169284083.1">
    <property type="nucleotide sequence ID" value="NZ_CP051680.1"/>
</dbReference>
<dbReference type="Proteomes" id="UP000502248">
    <property type="component" value="Chromosome"/>
</dbReference>
<keyword evidence="4" id="KW-0732">Signal</keyword>
<dbReference type="AlphaFoldDB" id="A0A7Z2VRH2"/>
<keyword evidence="1" id="KW-0677">Repeat</keyword>
<evidence type="ECO:0000256" key="4">
    <source>
        <dbReference type="SAM" id="SignalP"/>
    </source>
</evidence>
<keyword evidence="6" id="KW-1185">Reference proteome</keyword>
<keyword evidence="3" id="KW-0812">Transmembrane</keyword>
<feature type="signal peptide" evidence="4">
    <location>
        <begin position="1"/>
        <end position="30"/>
    </location>
</feature>
<dbReference type="InterPro" id="IPR050952">
    <property type="entry name" value="TRIM-NHL_E3_ligases"/>
</dbReference>